<accession>A0ACC1YPL4</accession>
<evidence type="ECO:0000313" key="2">
    <source>
        <dbReference type="Proteomes" id="UP001164539"/>
    </source>
</evidence>
<gene>
    <name evidence="1" type="ORF">OWV82_004547</name>
</gene>
<reference evidence="1 2" key="1">
    <citation type="journal article" date="2023" name="Science">
        <title>Complex scaffold remodeling in plant triterpene biosynthesis.</title>
        <authorList>
            <person name="De La Pena R."/>
            <person name="Hodgson H."/>
            <person name="Liu J.C."/>
            <person name="Stephenson M.J."/>
            <person name="Martin A.C."/>
            <person name="Owen C."/>
            <person name="Harkess A."/>
            <person name="Leebens-Mack J."/>
            <person name="Jimenez L.E."/>
            <person name="Osbourn A."/>
            <person name="Sattely E.S."/>
        </authorList>
    </citation>
    <scope>NUCLEOTIDE SEQUENCE [LARGE SCALE GENOMIC DNA]</scope>
    <source>
        <strain evidence="2">cv. JPN11</strain>
        <tissue evidence="1">Leaf</tissue>
    </source>
</reference>
<dbReference type="Proteomes" id="UP001164539">
    <property type="component" value="Chromosome 2"/>
</dbReference>
<dbReference type="EMBL" id="CM051395">
    <property type="protein sequence ID" value="KAJ4725721.1"/>
    <property type="molecule type" value="Genomic_DNA"/>
</dbReference>
<organism evidence="1 2">
    <name type="scientific">Melia azedarach</name>
    <name type="common">Chinaberry tree</name>
    <dbReference type="NCBI Taxonomy" id="155640"/>
    <lineage>
        <taxon>Eukaryota</taxon>
        <taxon>Viridiplantae</taxon>
        <taxon>Streptophyta</taxon>
        <taxon>Embryophyta</taxon>
        <taxon>Tracheophyta</taxon>
        <taxon>Spermatophyta</taxon>
        <taxon>Magnoliopsida</taxon>
        <taxon>eudicotyledons</taxon>
        <taxon>Gunneridae</taxon>
        <taxon>Pentapetalae</taxon>
        <taxon>rosids</taxon>
        <taxon>malvids</taxon>
        <taxon>Sapindales</taxon>
        <taxon>Meliaceae</taxon>
        <taxon>Melia</taxon>
    </lineage>
</organism>
<protein>
    <submittedName>
        <fullName evidence="1">Uncharacterized protein</fullName>
    </submittedName>
</protein>
<evidence type="ECO:0000313" key="1">
    <source>
        <dbReference type="EMBL" id="KAJ4725721.1"/>
    </source>
</evidence>
<keyword evidence="2" id="KW-1185">Reference proteome</keyword>
<comment type="caution">
    <text evidence="1">The sequence shown here is derived from an EMBL/GenBank/DDBJ whole genome shotgun (WGS) entry which is preliminary data.</text>
</comment>
<proteinExistence type="predicted"/>
<name>A0ACC1YPL4_MELAZ</name>
<sequence length="107" mass="13140">MTGKQLYYIWCMKLTRREVFSKKERNGVRNETRRDFRWVNEGQVAMKVEKRWFGVWGQRKREEREREDYVVERARHVEREVRTVVVRERLVLSAEVLRGELDVELIA</sequence>